<dbReference type="PANTHER" id="PTHR30023">
    <property type="entry name" value="D-ALANYL-D-ALANINE CARBOXYPEPTIDASE"/>
    <property type="match status" value="1"/>
</dbReference>
<evidence type="ECO:0000256" key="2">
    <source>
        <dbReference type="ARBA" id="ARBA00022801"/>
    </source>
</evidence>
<dbReference type="InterPro" id="IPR000667">
    <property type="entry name" value="Peptidase_S13"/>
</dbReference>
<comment type="similarity">
    <text evidence="1">Belongs to the peptidase S13 family.</text>
</comment>
<evidence type="ECO:0000313" key="3">
    <source>
        <dbReference type="EMBL" id="MBK3519548.1"/>
    </source>
</evidence>
<evidence type="ECO:0000256" key="1">
    <source>
        <dbReference type="ARBA" id="ARBA00006096"/>
    </source>
</evidence>
<dbReference type="EMBL" id="JAENRR010000075">
    <property type="protein sequence ID" value="MBK3519548.1"/>
    <property type="molecule type" value="Genomic_DNA"/>
</dbReference>
<keyword evidence="3" id="KW-0121">Carboxypeptidase</keyword>
<dbReference type="InterPro" id="IPR012338">
    <property type="entry name" value="Beta-lactam/transpept-like"/>
</dbReference>
<keyword evidence="2 3" id="KW-0378">Hydrolase</keyword>
<keyword evidence="4" id="KW-1185">Reference proteome</keyword>
<comment type="caution">
    <text evidence="3">The sequence shown here is derived from an EMBL/GenBank/DDBJ whole genome shotgun (WGS) entry which is preliminary data.</text>
</comment>
<proteinExistence type="inferred from homology"/>
<dbReference type="EC" id="3.4.16.4" evidence="3"/>
<organism evidence="3 4">
    <name type="scientific">Carboxylicivirga marina</name>
    <dbReference type="NCBI Taxonomy" id="2800988"/>
    <lineage>
        <taxon>Bacteria</taxon>
        <taxon>Pseudomonadati</taxon>
        <taxon>Bacteroidota</taxon>
        <taxon>Bacteroidia</taxon>
        <taxon>Marinilabiliales</taxon>
        <taxon>Marinilabiliaceae</taxon>
        <taxon>Carboxylicivirga</taxon>
    </lineage>
</organism>
<reference evidence="3 4" key="1">
    <citation type="submission" date="2021-01" db="EMBL/GenBank/DDBJ databases">
        <title>Carboxyliciviraga sp.nov., isolated from coastal sediments.</title>
        <authorList>
            <person name="Lu D."/>
            <person name="Zhang T."/>
        </authorList>
    </citation>
    <scope>NUCLEOTIDE SEQUENCE [LARGE SCALE GENOMIC DNA]</scope>
    <source>
        <strain evidence="3 4">N1Y132</strain>
    </source>
</reference>
<protein>
    <submittedName>
        <fullName evidence="3">D-alanyl-D-alanine carboxypeptidase/D-alanyl-D-alanine-endopeptidase</fullName>
        <ecNumber evidence="3">3.4.16.4</ecNumber>
    </submittedName>
</protein>
<dbReference type="Gene3D" id="3.40.710.10">
    <property type="entry name" value="DD-peptidase/beta-lactamase superfamily"/>
    <property type="match status" value="2"/>
</dbReference>
<dbReference type="Proteomes" id="UP000605676">
    <property type="component" value="Unassembled WGS sequence"/>
</dbReference>
<accession>A0ABS1HPD0</accession>
<dbReference type="RefSeq" id="WP_200466767.1">
    <property type="nucleotide sequence ID" value="NZ_JAENRR010000075.1"/>
</dbReference>
<dbReference type="Gene3D" id="3.50.80.20">
    <property type="entry name" value="D-Ala-D-Ala carboxypeptidase C, peptidase S13"/>
    <property type="match status" value="1"/>
</dbReference>
<name>A0ABS1HPD0_9BACT</name>
<dbReference type="PRINTS" id="PR00922">
    <property type="entry name" value="DADACBPTASE3"/>
</dbReference>
<keyword evidence="3" id="KW-0645">Protease</keyword>
<sequence>MMKILCTLLLITTYFSVGISQEPARHYSNDGYSLDITDDGALSVMAIDMSSGKIVVAHNPDQRMTPASLTKLITTGAVLSELDADYRYQTSFYLDKKNGQNKLVVVGSGDPTFGSDRFDNTQPDSIFQQLYQRLKSKGILKLNALIVDNSCYLGIRQPSKRLWEDIGNYYGAVPNGLTYRENTFYMKMKSPNGVGEPVEIVNVEPDPGVDFSCLVKSAANNKDSAYIYGHADMSNWYVSGTIPQGRDAFSIQGALPHPELTFADELANFLNKKGIEVLNIGKSNHADISFGEPIYLHFSPPLTEIVSVINKTSHNLYADHLLFRLAEHKYGEASWDKGVSSVTEFWHGRINDFSGAFYDGSGLSPFNAICASDMVEVLQVMHSGNNSEVFKQSLSIAGIDGTLKSILRDDEFKGYFIGKSGSFNGVLGYCGYIDTKRGKTLAFCIIANRFTESYKELRGNMEMLMKEIISQN</sequence>
<dbReference type="NCBIfam" id="TIGR00666">
    <property type="entry name" value="PBP4"/>
    <property type="match status" value="1"/>
</dbReference>
<dbReference type="PANTHER" id="PTHR30023:SF0">
    <property type="entry name" value="PENICILLIN-SENSITIVE CARBOXYPEPTIDASE A"/>
    <property type="match status" value="1"/>
</dbReference>
<evidence type="ECO:0000313" key="4">
    <source>
        <dbReference type="Proteomes" id="UP000605676"/>
    </source>
</evidence>
<dbReference type="GO" id="GO:0009002">
    <property type="term" value="F:serine-type D-Ala-D-Ala carboxypeptidase activity"/>
    <property type="evidence" value="ECO:0007669"/>
    <property type="project" value="UniProtKB-EC"/>
</dbReference>
<gene>
    <name evidence="3" type="primary">dacB</name>
    <name evidence="3" type="ORF">JIV24_19545</name>
</gene>
<dbReference type="Pfam" id="PF02113">
    <property type="entry name" value="Peptidase_S13"/>
    <property type="match status" value="1"/>
</dbReference>
<dbReference type="SUPFAM" id="SSF56601">
    <property type="entry name" value="beta-lactamase/transpeptidase-like"/>
    <property type="match status" value="1"/>
</dbReference>